<organism evidence="1 2">
    <name type="scientific">Ancylobacter aquaticus</name>
    <dbReference type="NCBI Taxonomy" id="100"/>
    <lineage>
        <taxon>Bacteria</taxon>
        <taxon>Pseudomonadati</taxon>
        <taxon>Pseudomonadota</taxon>
        <taxon>Alphaproteobacteria</taxon>
        <taxon>Hyphomicrobiales</taxon>
        <taxon>Xanthobacteraceae</taxon>
        <taxon>Ancylobacter</taxon>
    </lineage>
</organism>
<proteinExistence type="predicted"/>
<dbReference type="GO" id="GO:0016757">
    <property type="term" value="F:glycosyltransferase activity"/>
    <property type="evidence" value="ECO:0007669"/>
    <property type="project" value="TreeGrafter"/>
</dbReference>
<name>A0A4R1HC16_ANCAQ</name>
<gene>
    <name evidence="1" type="ORF">EV667_4344</name>
</gene>
<dbReference type="EMBL" id="SMFY01000006">
    <property type="protein sequence ID" value="TCK16749.1"/>
    <property type="molecule type" value="Genomic_DNA"/>
</dbReference>
<accession>A0A4R1HC16</accession>
<dbReference type="Proteomes" id="UP000295030">
    <property type="component" value="Unassembled WGS sequence"/>
</dbReference>
<comment type="caution">
    <text evidence="1">The sequence shown here is derived from an EMBL/GenBank/DDBJ whole genome shotgun (WGS) entry which is preliminary data.</text>
</comment>
<dbReference type="AlphaFoldDB" id="A0A4R1HC16"/>
<sequence length="357" mass="39451">MKISVFPRYSRLGASSRLRMYQPDANLRAAGLQPDMHPLFDDAYLRSIYAGRTAGGATLAALWRRLVDLGQARHADLLWIEAELLPWLPWAIERAVLPRGVRYALDYDDAVFHRYDLHRLGPVRRLLGRKLDHMMAGSALVTAGNSYLADRAIRAGARRVEIVPTVVDTGIYCPAVRTGGDAPCIGWIGSPSTWTDYMAPMLPTLIETASRSGARLMTVGAVRAAASNPWLEQRDWSEETEVGCIQEMDIGVMPLDDSPWARGKCGYKLIQYMACGLPVVASPVGVNAEIIEHGVNGILATTHEEWDAALTTLLRDPDLRWRMGAAGRRKVEEAYSLHVWGPRLAALLADVADRARQ</sequence>
<dbReference type="PANTHER" id="PTHR12526:SF600">
    <property type="entry name" value="GLYCOSYL TRANSFERASE GROUP 1"/>
    <property type="match status" value="1"/>
</dbReference>
<evidence type="ECO:0000313" key="2">
    <source>
        <dbReference type="Proteomes" id="UP000295030"/>
    </source>
</evidence>
<dbReference type="SUPFAM" id="SSF53756">
    <property type="entry name" value="UDP-Glycosyltransferase/glycogen phosphorylase"/>
    <property type="match status" value="1"/>
</dbReference>
<dbReference type="CDD" id="cd03801">
    <property type="entry name" value="GT4_PimA-like"/>
    <property type="match status" value="1"/>
</dbReference>
<dbReference type="Pfam" id="PF13692">
    <property type="entry name" value="Glyco_trans_1_4"/>
    <property type="match status" value="1"/>
</dbReference>
<keyword evidence="2" id="KW-1185">Reference proteome</keyword>
<keyword evidence="1" id="KW-0808">Transferase</keyword>
<evidence type="ECO:0000313" key="1">
    <source>
        <dbReference type="EMBL" id="TCK16749.1"/>
    </source>
</evidence>
<dbReference type="PANTHER" id="PTHR12526">
    <property type="entry name" value="GLYCOSYLTRANSFERASE"/>
    <property type="match status" value="1"/>
</dbReference>
<protein>
    <submittedName>
        <fullName evidence="1">Glycosyltransferase involved in cell wall biosynthesis</fullName>
    </submittedName>
</protein>
<dbReference type="OrthoDB" id="3180470at2"/>
<reference evidence="1 2" key="1">
    <citation type="submission" date="2019-03" db="EMBL/GenBank/DDBJ databases">
        <title>Genomic Encyclopedia of Type Strains, Phase IV (KMG-IV): sequencing the most valuable type-strain genomes for metagenomic binning, comparative biology and taxonomic classification.</title>
        <authorList>
            <person name="Goeker M."/>
        </authorList>
    </citation>
    <scope>NUCLEOTIDE SEQUENCE [LARGE SCALE GENOMIC DNA]</scope>
    <source>
        <strain evidence="1 2">DSM 101</strain>
    </source>
</reference>
<dbReference type="Gene3D" id="3.40.50.2000">
    <property type="entry name" value="Glycogen Phosphorylase B"/>
    <property type="match status" value="1"/>
</dbReference>